<dbReference type="SUPFAM" id="SSF52833">
    <property type="entry name" value="Thioredoxin-like"/>
    <property type="match status" value="1"/>
</dbReference>
<dbReference type="InterPro" id="IPR000866">
    <property type="entry name" value="AhpC/TSA"/>
</dbReference>
<dbReference type="Gene3D" id="3.40.30.10">
    <property type="entry name" value="Glutaredoxin"/>
    <property type="match status" value="1"/>
</dbReference>
<organism evidence="2">
    <name type="scientific">marine sediment metagenome</name>
    <dbReference type="NCBI Taxonomy" id="412755"/>
    <lineage>
        <taxon>unclassified sequences</taxon>
        <taxon>metagenomes</taxon>
        <taxon>ecological metagenomes</taxon>
    </lineage>
</organism>
<evidence type="ECO:0000313" key="2">
    <source>
        <dbReference type="EMBL" id="KKN89447.1"/>
    </source>
</evidence>
<proteinExistence type="predicted"/>
<comment type="caution">
    <text evidence="2">The sequence shown here is derived from an EMBL/GenBank/DDBJ whole genome shotgun (WGS) entry which is preliminary data.</text>
</comment>
<reference evidence="2" key="1">
    <citation type="journal article" date="2015" name="Nature">
        <title>Complex archaea that bridge the gap between prokaryotes and eukaryotes.</title>
        <authorList>
            <person name="Spang A."/>
            <person name="Saw J.H."/>
            <person name="Jorgensen S.L."/>
            <person name="Zaremba-Niedzwiedzka K."/>
            <person name="Martijn J."/>
            <person name="Lind A.E."/>
            <person name="van Eijk R."/>
            <person name="Schleper C."/>
            <person name="Guy L."/>
            <person name="Ettema T.J."/>
        </authorList>
    </citation>
    <scope>NUCLEOTIDE SEQUENCE</scope>
</reference>
<evidence type="ECO:0000259" key="1">
    <source>
        <dbReference type="PROSITE" id="PS51352"/>
    </source>
</evidence>
<dbReference type="InterPro" id="IPR013766">
    <property type="entry name" value="Thioredoxin_domain"/>
</dbReference>
<dbReference type="EMBL" id="LAZR01000118">
    <property type="protein sequence ID" value="KKN89447.1"/>
    <property type="molecule type" value="Genomic_DNA"/>
</dbReference>
<accession>A0A0F9UPN1</accession>
<gene>
    <name evidence="2" type="ORF">LCGC14_0237780</name>
</gene>
<protein>
    <recommendedName>
        <fullName evidence="1">Thioredoxin domain-containing protein</fullName>
    </recommendedName>
</protein>
<dbReference type="PROSITE" id="PS51352">
    <property type="entry name" value="THIOREDOXIN_2"/>
    <property type="match status" value="1"/>
</dbReference>
<dbReference type="GO" id="GO:0016209">
    <property type="term" value="F:antioxidant activity"/>
    <property type="evidence" value="ECO:0007669"/>
    <property type="project" value="InterPro"/>
</dbReference>
<name>A0A0F9UPN1_9ZZZZ</name>
<dbReference type="Pfam" id="PF00578">
    <property type="entry name" value="AhpC-TSA"/>
    <property type="match status" value="1"/>
</dbReference>
<feature type="domain" description="Thioredoxin" evidence="1">
    <location>
        <begin position="6"/>
        <end position="164"/>
    </location>
</feature>
<dbReference type="InterPro" id="IPR036249">
    <property type="entry name" value="Thioredoxin-like_sf"/>
</dbReference>
<dbReference type="GO" id="GO:0016491">
    <property type="term" value="F:oxidoreductase activity"/>
    <property type="evidence" value="ECO:0007669"/>
    <property type="project" value="InterPro"/>
</dbReference>
<sequence length="175" mass="19508">MRHTTPIPGDKAPKLAVEVLGGPAFDLAADKPEKMSLVFFYRGVHCPICKTQMEELNDKRAEFEAIGVSVHAVSMDSKERAERQKQEWKIADLPIGYGLTEESAREWGLFISAKEKDSEPERFAEPGIAMIYPDGTIYALHFQSIPFARPTLDGLKKGLGFILENDYPIRGKLAA</sequence>
<dbReference type="AlphaFoldDB" id="A0A0F9UPN1"/>